<dbReference type="AlphaFoldDB" id="A0A497E3X3"/>
<proteinExistence type="predicted"/>
<dbReference type="PANTHER" id="PTHR43546:SF8">
    <property type="entry name" value="METALLO-BETA-LACTAMASE DOMAIN-CONTAINING PROTEIN"/>
    <property type="match status" value="1"/>
</dbReference>
<reference evidence="2 3" key="1">
    <citation type="submission" date="2018-06" db="EMBL/GenBank/DDBJ databases">
        <title>Extensive metabolic versatility and redundancy in microbially diverse, dynamic hydrothermal sediments.</title>
        <authorList>
            <person name="Dombrowski N."/>
            <person name="Teske A."/>
            <person name="Baker B.J."/>
        </authorList>
    </citation>
    <scope>NUCLEOTIDE SEQUENCE [LARGE SCALE GENOMIC DNA]</scope>
    <source>
        <strain evidence="2">B47_G16</strain>
    </source>
</reference>
<dbReference type="SMART" id="SM00849">
    <property type="entry name" value="Lactamase_B"/>
    <property type="match status" value="1"/>
</dbReference>
<dbReference type="GO" id="GO:0016787">
    <property type="term" value="F:hydrolase activity"/>
    <property type="evidence" value="ECO:0007669"/>
    <property type="project" value="UniProtKB-KW"/>
</dbReference>
<protein>
    <submittedName>
        <fullName evidence="2">MBL fold metallo-hydrolase</fullName>
    </submittedName>
</protein>
<dbReference type="Pfam" id="PF13483">
    <property type="entry name" value="Lactamase_B_3"/>
    <property type="match status" value="1"/>
</dbReference>
<accession>A0A497E3X3</accession>
<gene>
    <name evidence="2" type="ORF">DRJ00_05110</name>
</gene>
<evidence type="ECO:0000313" key="3">
    <source>
        <dbReference type="Proteomes" id="UP000279422"/>
    </source>
</evidence>
<dbReference type="InterPro" id="IPR001279">
    <property type="entry name" value="Metallo-B-lactamas"/>
</dbReference>
<dbReference type="EMBL" id="QMPZ01000064">
    <property type="protein sequence ID" value="RLE09086.1"/>
    <property type="molecule type" value="Genomic_DNA"/>
</dbReference>
<evidence type="ECO:0000313" key="2">
    <source>
        <dbReference type="EMBL" id="RLE09086.1"/>
    </source>
</evidence>
<dbReference type="Proteomes" id="UP000279422">
    <property type="component" value="Unassembled WGS sequence"/>
</dbReference>
<organism evidence="2 3">
    <name type="scientific">Aerophobetes bacterium</name>
    <dbReference type="NCBI Taxonomy" id="2030807"/>
    <lineage>
        <taxon>Bacteria</taxon>
        <taxon>Candidatus Aerophobota</taxon>
    </lineage>
</organism>
<sequence length="203" mass="22842">MLKNIIWLGHASFKIVDEKTIYIDPWNLRKEDKADIVLVTHPHYDHLSPEDISKIQTDQTVILTTADGAEKLRGNVKKIKPGDFLTVKGVEIEVVPAYNIGKSYHPKENEWVGFIIKVGEKRIYHAGDTDFIPEMEKIKADIALLPIGGTYTMNAEEAARAAKAINPQVAIPMHYGDIVGSLEDAKRFKEASPVRVEILRKEE</sequence>
<dbReference type="PANTHER" id="PTHR43546">
    <property type="entry name" value="UPF0173 METAL-DEPENDENT HYDROLASE MJ1163-RELATED"/>
    <property type="match status" value="1"/>
</dbReference>
<name>A0A497E3X3_UNCAE</name>
<feature type="domain" description="Metallo-beta-lactamase" evidence="1">
    <location>
        <begin position="9"/>
        <end position="174"/>
    </location>
</feature>
<dbReference type="InterPro" id="IPR050114">
    <property type="entry name" value="UPF0173_UPF0282_UlaG_hydrolase"/>
</dbReference>
<dbReference type="Gene3D" id="3.60.15.10">
    <property type="entry name" value="Ribonuclease Z/Hydroxyacylglutathione hydrolase-like"/>
    <property type="match status" value="1"/>
</dbReference>
<keyword evidence="2" id="KW-0378">Hydrolase</keyword>
<dbReference type="SUPFAM" id="SSF56281">
    <property type="entry name" value="Metallo-hydrolase/oxidoreductase"/>
    <property type="match status" value="1"/>
</dbReference>
<evidence type="ECO:0000259" key="1">
    <source>
        <dbReference type="SMART" id="SM00849"/>
    </source>
</evidence>
<comment type="caution">
    <text evidence="2">The sequence shown here is derived from an EMBL/GenBank/DDBJ whole genome shotgun (WGS) entry which is preliminary data.</text>
</comment>
<dbReference type="InterPro" id="IPR036866">
    <property type="entry name" value="RibonucZ/Hydroxyglut_hydro"/>
</dbReference>